<proteinExistence type="predicted"/>
<reference evidence="4" key="1">
    <citation type="submission" date="2016-10" db="EMBL/GenBank/DDBJ databases">
        <authorList>
            <person name="Varghese N."/>
            <person name="Submissions S."/>
        </authorList>
    </citation>
    <scope>NUCLEOTIDE SEQUENCE [LARGE SCALE GENOMIC DNA]</scope>
    <source>
        <strain evidence="4">DSM 25157</strain>
    </source>
</reference>
<feature type="region of interest" description="Disordered" evidence="1">
    <location>
        <begin position="1"/>
        <end position="30"/>
    </location>
</feature>
<evidence type="ECO:0000259" key="2">
    <source>
        <dbReference type="Pfam" id="PF09828"/>
    </source>
</evidence>
<dbReference type="InterPro" id="IPR018634">
    <property type="entry name" value="ChrB_C"/>
</dbReference>
<dbReference type="Pfam" id="PF09828">
    <property type="entry name" value="ChrB_C"/>
    <property type="match status" value="1"/>
</dbReference>
<dbReference type="Proteomes" id="UP000199002">
    <property type="component" value="Unassembled WGS sequence"/>
</dbReference>
<feature type="domain" description="ChrB C-terminal" evidence="2">
    <location>
        <begin position="47"/>
        <end position="94"/>
    </location>
</feature>
<dbReference type="EMBL" id="FNQJ01000036">
    <property type="protein sequence ID" value="SEA84911.1"/>
    <property type="molecule type" value="Genomic_DNA"/>
</dbReference>
<gene>
    <name evidence="3" type="ORF">SAMN05421875_13614</name>
</gene>
<evidence type="ECO:0000313" key="3">
    <source>
        <dbReference type="EMBL" id="SEA84911.1"/>
    </source>
</evidence>
<dbReference type="STRING" id="592050.SAMN05421875_13614"/>
<sequence>MSDQARPLTLNPSGLSNRLMTSHHESNHAGTVTRLHATRRAHASPGRRADTSRLGLAPQSTGLYALSLGLSKTFSDDCEMLAHGMVMCDALYARCQPCRAETHHGPSSASA</sequence>
<evidence type="ECO:0000313" key="4">
    <source>
        <dbReference type="Proteomes" id="UP000199002"/>
    </source>
</evidence>
<name>A0A1H4EIJ9_9BURK</name>
<keyword evidence="4" id="KW-1185">Reference proteome</keyword>
<protein>
    <submittedName>
        <fullName evidence="3">Chromate resistance exported protein</fullName>
    </submittedName>
</protein>
<accession>A0A1H4EIJ9</accession>
<feature type="compositionally biased region" description="Polar residues" evidence="1">
    <location>
        <begin position="10"/>
        <end position="20"/>
    </location>
</feature>
<organism evidence="3 4">
    <name type="scientific">Acidovorax soli</name>
    <dbReference type="NCBI Taxonomy" id="592050"/>
    <lineage>
        <taxon>Bacteria</taxon>
        <taxon>Pseudomonadati</taxon>
        <taxon>Pseudomonadota</taxon>
        <taxon>Betaproteobacteria</taxon>
        <taxon>Burkholderiales</taxon>
        <taxon>Comamonadaceae</taxon>
        <taxon>Acidovorax</taxon>
    </lineage>
</organism>
<dbReference type="AlphaFoldDB" id="A0A1H4EIJ9"/>
<evidence type="ECO:0000256" key="1">
    <source>
        <dbReference type="SAM" id="MobiDB-lite"/>
    </source>
</evidence>